<dbReference type="AlphaFoldDB" id="A0A561B3X7"/>
<name>A0A561B3X7_9BURK</name>
<dbReference type="RefSeq" id="WP_145747697.1">
    <property type="nucleotide sequence ID" value="NZ_VIVL01000022.1"/>
</dbReference>
<dbReference type="Proteomes" id="UP000319722">
    <property type="component" value="Unassembled WGS sequence"/>
</dbReference>
<sequence>MVANIPGNQGMTDKLDKYSEALTSLLHEAIRCSPESWTRGVLTIDCDGHRINYGLKNDQSDDKASISQDLAQLCEQYWAVFQEHGEAWLESTIEFYQEGGTWKFNANYKRPEKVRATPKSSWKFWQ</sequence>
<protein>
    <submittedName>
        <fullName evidence="1">Uncharacterized protein</fullName>
    </submittedName>
</protein>
<dbReference type="OrthoDB" id="8861070at2"/>
<comment type="caution">
    <text evidence="1">The sequence shown here is derived from an EMBL/GenBank/DDBJ whole genome shotgun (WGS) entry which is preliminary data.</text>
</comment>
<accession>A0A561B3X7</accession>
<dbReference type="EMBL" id="VIVL01000022">
    <property type="protein sequence ID" value="TWD73575.1"/>
    <property type="molecule type" value="Genomic_DNA"/>
</dbReference>
<evidence type="ECO:0000313" key="1">
    <source>
        <dbReference type="EMBL" id="TWD73575.1"/>
    </source>
</evidence>
<gene>
    <name evidence="1" type="ORF">FB547_12267</name>
</gene>
<organism evidence="1 2">
    <name type="scientific">Variovorax beijingensis</name>
    <dbReference type="NCBI Taxonomy" id="2496117"/>
    <lineage>
        <taxon>Bacteria</taxon>
        <taxon>Pseudomonadati</taxon>
        <taxon>Pseudomonadota</taxon>
        <taxon>Betaproteobacteria</taxon>
        <taxon>Burkholderiales</taxon>
        <taxon>Comamonadaceae</taxon>
        <taxon>Variovorax</taxon>
    </lineage>
</organism>
<reference evidence="1 2" key="1">
    <citation type="submission" date="2019-06" db="EMBL/GenBank/DDBJ databases">
        <title>Sorghum-associated microbial communities from plants grown in Nebraska, USA.</title>
        <authorList>
            <person name="Schachtman D."/>
        </authorList>
    </citation>
    <scope>NUCLEOTIDE SEQUENCE [LARGE SCALE GENOMIC DNA]</scope>
    <source>
        <strain evidence="1 2">T529</strain>
    </source>
</reference>
<evidence type="ECO:0000313" key="2">
    <source>
        <dbReference type="Proteomes" id="UP000319722"/>
    </source>
</evidence>
<proteinExistence type="predicted"/>